<name>A0A9N9N9X8_9GLOM</name>
<proteinExistence type="predicted"/>
<sequence>MVETKYVSSLEKLTTNFIHSVADNGIVLSKSTNFSVAGIISDGENETTSRKFHFGLIVDEERITKTKKGYSNFYAVLNIQYVNPIGSSIINLVTTKSKAYSYLLENNVSIGEDYAHKFFESIPFIPSTTPLDLNNDTYRAIYCNIMIPLVELRFDRITPSDELTQALGNALSDTNPYVLLYEVFKKFGHLVPRKMIIGKKLSRNCQGFILGSHLKHSNQSKKKFLSTSSEKFDEIQPILNEWKNLLSVNGLDSTYFMSSE</sequence>
<evidence type="ECO:0000313" key="2">
    <source>
        <dbReference type="Proteomes" id="UP000789342"/>
    </source>
</evidence>
<keyword evidence="2" id="KW-1185">Reference proteome</keyword>
<protein>
    <submittedName>
        <fullName evidence="1">5354_t:CDS:1</fullName>
    </submittedName>
</protein>
<comment type="caution">
    <text evidence="1">The sequence shown here is derived from an EMBL/GenBank/DDBJ whole genome shotgun (WGS) entry which is preliminary data.</text>
</comment>
<evidence type="ECO:0000313" key="1">
    <source>
        <dbReference type="EMBL" id="CAG8715962.1"/>
    </source>
</evidence>
<dbReference type="OrthoDB" id="2397546at2759"/>
<dbReference type="AlphaFoldDB" id="A0A9N9N9X8"/>
<accession>A0A9N9N9X8</accession>
<dbReference type="EMBL" id="CAJVPV010020820">
    <property type="protein sequence ID" value="CAG8715962.1"/>
    <property type="molecule type" value="Genomic_DNA"/>
</dbReference>
<gene>
    <name evidence="1" type="ORF">AMORRO_LOCUS13006</name>
</gene>
<organism evidence="1 2">
    <name type="scientific">Acaulospora morrowiae</name>
    <dbReference type="NCBI Taxonomy" id="94023"/>
    <lineage>
        <taxon>Eukaryota</taxon>
        <taxon>Fungi</taxon>
        <taxon>Fungi incertae sedis</taxon>
        <taxon>Mucoromycota</taxon>
        <taxon>Glomeromycotina</taxon>
        <taxon>Glomeromycetes</taxon>
        <taxon>Diversisporales</taxon>
        <taxon>Acaulosporaceae</taxon>
        <taxon>Acaulospora</taxon>
    </lineage>
</organism>
<feature type="non-terminal residue" evidence="1">
    <location>
        <position position="1"/>
    </location>
</feature>
<dbReference type="Proteomes" id="UP000789342">
    <property type="component" value="Unassembled WGS sequence"/>
</dbReference>
<reference evidence="1" key="1">
    <citation type="submission" date="2021-06" db="EMBL/GenBank/DDBJ databases">
        <authorList>
            <person name="Kallberg Y."/>
            <person name="Tangrot J."/>
            <person name="Rosling A."/>
        </authorList>
    </citation>
    <scope>NUCLEOTIDE SEQUENCE</scope>
    <source>
        <strain evidence="1">CL551</strain>
    </source>
</reference>